<feature type="domain" description="SCAN box" evidence="1">
    <location>
        <begin position="140"/>
        <end position="228"/>
    </location>
</feature>
<dbReference type="Gene3D" id="4.10.60.10">
    <property type="entry name" value="Zinc finger, CCHC-type"/>
    <property type="match status" value="1"/>
</dbReference>
<dbReference type="SUPFAM" id="SSF47353">
    <property type="entry name" value="Retrovirus capsid dimerization domain-like"/>
    <property type="match status" value="1"/>
</dbReference>
<dbReference type="SUPFAM" id="SSF57756">
    <property type="entry name" value="Retrovirus zinc finger-like domains"/>
    <property type="match status" value="1"/>
</dbReference>
<accession>A0AA47MJG8</accession>
<dbReference type="InterPro" id="IPR038269">
    <property type="entry name" value="SCAN_sf"/>
</dbReference>
<reference evidence="2" key="1">
    <citation type="journal article" date="2023" name="Front. Mar. Sci.">
        <title>A new Merluccius polli reference genome to investigate the effects of global change in West African waters.</title>
        <authorList>
            <person name="Mateo J.L."/>
            <person name="Blanco-Fernandez C."/>
            <person name="Garcia-Vazquez E."/>
            <person name="Machado-Schiaffino G."/>
        </authorList>
    </citation>
    <scope>NUCLEOTIDE SEQUENCE</scope>
    <source>
        <strain evidence="2">C29</strain>
        <tissue evidence="2">Fin</tissue>
    </source>
</reference>
<evidence type="ECO:0000313" key="2">
    <source>
        <dbReference type="EMBL" id="KAK0141255.1"/>
    </source>
</evidence>
<dbReference type="Proteomes" id="UP001174136">
    <property type="component" value="Unassembled WGS sequence"/>
</dbReference>
<dbReference type="EMBL" id="JAOPHQ010003979">
    <property type="protein sequence ID" value="KAK0141255.1"/>
    <property type="molecule type" value="Genomic_DNA"/>
</dbReference>
<dbReference type="PANTHER" id="PTHR46888">
    <property type="entry name" value="ZINC KNUCKLE DOMAINCONTAINING PROTEIN-RELATED"/>
    <property type="match status" value="1"/>
</dbReference>
<evidence type="ECO:0000313" key="3">
    <source>
        <dbReference type="Proteomes" id="UP001174136"/>
    </source>
</evidence>
<protein>
    <recommendedName>
        <fullName evidence="1">SCAN box domain-containing protein</fullName>
    </recommendedName>
</protein>
<dbReference type="InterPro" id="IPR003309">
    <property type="entry name" value="SCAN_dom"/>
</dbReference>
<name>A0AA47MJG8_MERPO</name>
<dbReference type="GO" id="GO:0003676">
    <property type="term" value="F:nucleic acid binding"/>
    <property type="evidence" value="ECO:0007669"/>
    <property type="project" value="InterPro"/>
</dbReference>
<dbReference type="GO" id="GO:0008270">
    <property type="term" value="F:zinc ion binding"/>
    <property type="evidence" value="ECO:0007669"/>
    <property type="project" value="InterPro"/>
</dbReference>
<proteinExistence type="predicted"/>
<organism evidence="2 3">
    <name type="scientific">Merluccius polli</name>
    <name type="common">Benguela hake</name>
    <name type="synonym">Merluccius cadenati</name>
    <dbReference type="NCBI Taxonomy" id="89951"/>
    <lineage>
        <taxon>Eukaryota</taxon>
        <taxon>Metazoa</taxon>
        <taxon>Chordata</taxon>
        <taxon>Craniata</taxon>
        <taxon>Vertebrata</taxon>
        <taxon>Euteleostomi</taxon>
        <taxon>Actinopterygii</taxon>
        <taxon>Neopterygii</taxon>
        <taxon>Teleostei</taxon>
        <taxon>Neoteleostei</taxon>
        <taxon>Acanthomorphata</taxon>
        <taxon>Zeiogadaria</taxon>
        <taxon>Gadariae</taxon>
        <taxon>Gadiformes</taxon>
        <taxon>Gadoidei</taxon>
        <taxon>Merlucciidae</taxon>
        <taxon>Merluccius</taxon>
    </lineage>
</organism>
<keyword evidence="3" id="KW-1185">Reference proteome</keyword>
<dbReference type="PANTHER" id="PTHR46888:SF13">
    <property type="entry name" value="RIBONUCLEASE H"/>
    <property type="match status" value="1"/>
</dbReference>
<dbReference type="Pfam" id="PF02023">
    <property type="entry name" value="SCAN"/>
    <property type="match status" value="1"/>
</dbReference>
<gene>
    <name evidence="2" type="ORF">N1851_021770</name>
</gene>
<dbReference type="InterPro" id="IPR036875">
    <property type="entry name" value="Znf_CCHC_sf"/>
</dbReference>
<dbReference type="Gene3D" id="1.10.4020.10">
    <property type="entry name" value="DNA breaking-rejoining enzymes"/>
    <property type="match status" value="1"/>
</dbReference>
<evidence type="ECO:0000259" key="1">
    <source>
        <dbReference type="Pfam" id="PF02023"/>
    </source>
</evidence>
<comment type="caution">
    <text evidence="2">The sequence shown here is derived from an EMBL/GenBank/DDBJ whole genome shotgun (WGS) entry which is preliminary data.</text>
</comment>
<sequence length="377" mass="42608">MNAEELRLTLRIKEVEVRQRELEVETMHLKVRALELERGAAVAASPLPMQTSTPSPHDGFDVSRHIALVPPFRESEVDSFFSAFEHIATTLHWPKSVWPLLLQCKLVGKAQEVCNSLSIEDSLNYDIVKATVLRTYEIVPEAYRQKFRNCGKAANQTYVEFAREKSTLFDKWCQASKVATFDNLRELIVLEEFKNRLPEKIVIYLSEQKVTCVTDAAVLADEYLLTHKSVFSPPVCHDLVPIGRSPRSPKNSYRNPTAATGDTEERVCFYCHEQGHLIAVCPTLRRKEPCKSVKTPFPIGFIHTKPHHQQNVDVVDEIDEDFKPFVTQGSVSLEGMDKPVPITILRDTGAVPPCLRVVLSPLVVAQVLAADWCMDCR</sequence>
<dbReference type="AlphaFoldDB" id="A0AA47MJG8"/>